<keyword evidence="2 3" id="KW-0802">TPR repeat</keyword>
<dbReference type="RefSeq" id="WP_095510401.1">
    <property type="nucleotide sequence ID" value="NZ_MQWD01000001.1"/>
</dbReference>
<keyword evidence="7" id="KW-1185">Reference proteome</keyword>
<feature type="signal peptide" evidence="5">
    <location>
        <begin position="1"/>
        <end position="20"/>
    </location>
</feature>
<evidence type="ECO:0008006" key="8">
    <source>
        <dbReference type="Google" id="ProtNLM"/>
    </source>
</evidence>
<dbReference type="InterPro" id="IPR019734">
    <property type="entry name" value="TPR_rpt"/>
</dbReference>
<reference evidence="6 7" key="1">
    <citation type="submission" date="2016-11" db="EMBL/GenBank/DDBJ databases">
        <title>Study of marine rhodopsin-containing bacteria.</title>
        <authorList>
            <person name="Yoshizawa S."/>
            <person name="Kumagai Y."/>
            <person name="Kogure K."/>
        </authorList>
    </citation>
    <scope>NUCLEOTIDE SEQUENCE [LARGE SCALE GENOMIC DNA]</scope>
    <source>
        <strain evidence="6 7">SAORIC-28</strain>
    </source>
</reference>
<dbReference type="SMART" id="SM00028">
    <property type="entry name" value="TPR"/>
    <property type="match status" value="4"/>
</dbReference>
<dbReference type="OrthoDB" id="739506at2"/>
<name>A0A271J1A5_9BACT</name>
<dbReference type="PANTHER" id="PTHR44858:SF1">
    <property type="entry name" value="UDP-N-ACETYLGLUCOSAMINE--PEPTIDE N-ACETYLGLUCOSAMINYLTRANSFERASE SPINDLY-RELATED"/>
    <property type="match status" value="1"/>
</dbReference>
<dbReference type="Pfam" id="PF14559">
    <property type="entry name" value="TPR_19"/>
    <property type="match status" value="1"/>
</dbReference>
<dbReference type="Proteomes" id="UP000216339">
    <property type="component" value="Unassembled WGS sequence"/>
</dbReference>
<keyword evidence="1" id="KW-0677">Repeat</keyword>
<feature type="repeat" description="TPR" evidence="3">
    <location>
        <begin position="155"/>
        <end position="188"/>
    </location>
</feature>
<dbReference type="InterPro" id="IPR011990">
    <property type="entry name" value="TPR-like_helical_dom_sf"/>
</dbReference>
<evidence type="ECO:0000256" key="4">
    <source>
        <dbReference type="SAM" id="Coils"/>
    </source>
</evidence>
<dbReference type="PANTHER" id="PTHR44858">
    <property type="entry name" value="TETRATRICOPEPTIDE REPEAT PROTEIN 6"/>
    <property type="match status" value="1"/>
</dbReference>
<protein>
    <recommendedName>
        <fullName evidence="8">Tetratricopeptide repeat protein</fullName>
    </recommendedName>
</protein>
<feature type="chain" id="PRO_5013193553" description="Tetratricopeptide repeat protein" evidence="5">
    <location>
        <begin position="21"/>
        <end position="384"/>
    </location>
</feature>
<comment type="caution">
    <text evidence="6">The sequence shown here is derived from an EMBL/GenBank/DDBJ whole genome shotgun (WGS) entry which is preliminary data.</text>
</comment>
<feature type="repeat" description="TPR" evidence="3">
    <location>
        <begin position="26"/>
        <end position="59"/>
    </location>
</feature>
<dbReference type="Gene3D" id="1.25.40.10">
    <property type="entry name" value="Tetratricopeptide repeat domain"/>
    <property type="match status" value="3"/>
</dbReference>
<organism evidence="6 7">
    <name type="scientific">Rubrivirga marina</name>
    <dbReference type="NCBI Taxonomy" id="1196024"/>
    <lineage>
        <taxon>Bacteria</taxon>
        <taxon>Pseudomonadati</taxon>
        <taxon>Rhodothermota</taxon>
        <taxon>Rhodothermia</taxon>
        <taxon>Rhodothermales</taxon>
        <taxon>Rubricoccaceae</taxon>
        <taxon>Rubrivirga</taxon>
    </lineage>
</organism>
<keyword evidence="4" id="KW-0175">Coiled coil</keyword>
<dbReference type="AlphaFoldDB" id="A0A271J1A5"/>
<feature type="repeat" description="TPR" evidence="3">
    <location>
        <begin position="257"/>
        <end position="290"/>
    </location>
</feature>
<evidence type="ECO:0000313" key="7">
    <source>
        <dbReference type="Proteomes" id="UP000216339"/>
    </source>
</evidence>
<evidence type="ECO:0000256" key="5">
    <source>
        <dbReference type="SAM" id="SignalP"/>
    </source>
</evidence>
<proteinExistence type="predicted"/>
<evidence type="ECO:0000256" key="3">
    <source>
        <dbReference type="PROSITE-ProRule" id="PRU00339"/>
    </source>
</evidence>
<evidence type="ECO:0000256" key="2">
    <source>
        <dbReference type="ARBA" id="ARBA00022803"/>
    </source>
</evidence>
<dbReference type="EMBL" id="MQWD01000001">
    <property type="protein sequence ID" value="PAP76735.1"/>
    <property type="molecule type" value="Genomic_DNA"/>
</dbReference>
<sequence>MHSRILTLSLSLVVALLVGGADGCSSDPNVEGAKLDLRNGDYDRALENLDEALAANPDNVEALILRVEVRRQQYENTAGAQPKAAFLAQNYDVMVADYERAQQLAPEDPDVTATRLGLWALAVNAGNEIIRNPEADVADAVDYFERSSELYPDSSQGYLGLGLAYLRTGDASQAIPALERGTQIAPNDPILAYYYGRSLVLADRGVDAVAFLEDAQTRFPDDEDIQTMLLNAYTQSGNTEQAVERYADAVAAQPDNPTLRYNYGALLLESERYDEAIDQLTRATELAPDNSDAFYNLGAAFQNRAAALNERANAEQDVDAANALIDERNDNLEMSLAPLMQARTLAAGTPDEAGVCDALFRVYTQLGRVDDAEGVSECAGISMN</sequence>
<feature type="repeat" description="TPR" evidence="3">
    <location>
        <begin position="223"/>
        <end position="256"/>
    </location>
</feature>
<gene>
    <name evidence="6" type="ORF">BSZ37_09950</name>
</gene>
<dbReference type="InterPro" id="IPR050498">
    <property type="entry name" value="Ycf3"/>
</dbReference>
<evidence type="ECO:0000256" key="1">
    <source>
        <dbReference type="ARBA" id="ARBA00022737"/>
    </source>
</evidence>
<feature type="coiled-coil region" evidence="4">
    <location>
        <begin position="304"/>
        <end position="331"/>
    </location>
</feature>
<dbReference type="SUPFAM" id="SSF48452">
    <property type="entry name" value="TPR-like"/>
    <property type="match status" value="1"/>
</dbReference>
<evidence type="ECO:0000313" key="6">
    <source>
        <dbReference type="EMBL" id="PAP76735.1"/>
    </source>
</evidence>
<keyword evidence="5" id="KW-0732">Signal</keyword>
<dbReference type="Pfam" id="PF13432">
    <property type="entry name" value="TPR_16"/>
    <property type="match status" value="1"/>
</dbReference>
<dbReference type="PROSITE" id="PS50005">
    <property type="entry name" value="TPR"/>
    <property type="match status" value="4"/>
</dbReference>
<dbReference type="Pfam" id="PF13428">
    <property type="entry name" value="TPR_14"/>
    <property type="match status" value="1"/>
</dbReference>
<accession>A0A271J1A5</accession>